<dbReference type="SUPFAM" id="SSF53448">
    <property type="entry name" value="Nucleotide-diphospho-sugar transferases"/>
    <property type="match status" value="1"/>
</dbReference>
<evidence type="ECO:0000313" key="3">
    <source>
        <dbReference type="Proteomes" id="UP000004931"/>
    </source>
</evidence>
<reference evidence="2 3" key="1">
    <citation type="journal article" date="2010" name="J. Bacteriol.">
        <title>Genome sequence of the oligotrophic marine Gammaproteobacterium HTCC2143, isolated from the Oregon Coast.</title>
        <authorList>
            <person name="Oh H.M."/>
            <person name="Kang I."/>
            <person name="Ferriera S."/>
            <person name="Giovannoni S.J."/>
            <person name="Cho J.C."/>
        </authorList>
    </citation>
    <scope>NUCLEOTIDE SEQUENCE [LARGE SCALE GENOMIC DNA]</scope>
    <source>
        <strain evidence="2 3">HTCC2143</strain>
    </source>
</reference>
<sequence length="328" mass="36941">MTSKGPVFSIVVPTRNRPKLLAVALQSIADQSFSNYEVIIVDDWSDEEHRCENKTVVERFGAGFKLLNRSILEPTHGPSVARNAGIAAALGQYVGFLDDNDYWCDKHHLKVADGALSQIPNADYFLSDQVAKRDDLIVVAEWLPYLNRIINKRSQVLETDCYQVTVSDILRPEGIGFPHPNTFIVRRDLIELIGGFWEGTSYEEDLNFSLRLLDQIDSAIYRPKVTAVNVRRQSFNSEGASSIKADSKQLYRVLVCEHASRYCRSNHVRAYIRLLHSGVLKTIAKECYYEKSYAVAGDYALRAVGVGFSVKWVIIGIAFRLRGLFSGN</sequence>
<comment type="caution">
    <text evidence="2">The sequence shown here is derived from an EMBL/GenBank/DDBJ whole genome shotgun (WGS) entry which is preliminary data.</text>
</comment>
<evidence type="ECO:0000259" key="1">
    <source>
        <dbReference type="Pfam" id="PF00535"/>
    </source>
</evidence>
<keyword evidence="3" id="KW-1185">Reference proteome</keyword>
<dbReference type="Pfam" id="PF00535">
    <property type="entry name" value="Glycos_transf_2"/>
    <property type="match status" value="1"/>
</dbReference>
<dbReference type="Proteomes" id="UP000004931">
    <property type="component" value="Unassembled WGS sequence"/>
</dbReference>
<evidence type="ECO:0000313" key="2">
    <source>
        <dbReference type="EMBL" id="EAW30645.1"/>
    </source>
</evidence>
<organism evidence="2 3">
    <name type="scientific">marine gamma proteobacterium HTCC2143</name>
    <dbReference type="NCBI Taxonomy" id="247633"/>
    <lineage>
        <taxon>Bacteria</taxon>
        <taxon>Pseudomonadati</taxon>
        <taxon>Pseudomonadota</taxon>
        <taxon>Gammaproteobacteria</taxon>
        <taxon>Cellvibrionales</taxon>
        <taxon>Spongiibacteraceae</taxon>
        <taxon>BD1-7 clade</taxon>
    </lineage>
</organism>
<keyword evidence="2" id="KW-0808">Transferase</keyword>
<dbReference type="STRING" id="247633.GP2143_00862"/>
<protein>
    <submittedName>
        <fullName evidence="2">Glycosyltransferase involved in cell wall biogenesis</fullName>
    </submittedName>
</protein>
<dbReference type="InterPro" id="IPR029044">
    <property type="entry name" value="Nucleotide-diphossugar_trans"/>
</dbReference>
<dbReference type="GO" id="GO:0016758">
    <property type="term" value="F:hexosyltransferase activity"/>
    <property type="evidence" value="ECO:0007669"/>
    <property type="project" value="UniProtKB-ARBA"/>
</dbReference>
<dbReference type="InterPro" id="IPR001173">
    <property type="entry name" value="Glyco_trans_2-like"/>
</dbReference>
<proteinExistence type="predicted"/>
<dbReference type="eggNOG" id="COG1216">
    <property type="taxonomic scope" value="Bacteria"/>
</dbReference>
<dbReference type="OrthoDB" id="9801954at2"/>
<dbReference type="PANTHER" id="PTHR22916">
    <property type="entry name" value="GLYCOSYLTRANSFERASE"/>
    <property type="match status" value="1"/>
</dbReference>
<dbReference type="CDD" id="cd00761">
    <property type="entry name" value="Glyco_tranf_GTA_type"/>
    <property type="match status" value="1"/>
</dbReference>
<dbReference type="AlphaFoldDB" id="A0YF50"/>
<feature type="domain" description="Glycosyltransferase 2-like" evidence="1">
    <location>
        <begin position="9"/>
        <end position="110"/>
    </location>
</feature>
<dbReference type="Gene3D" id="3.90.550.10">
    <property type="entry name" value="Spore Coat Polysaccharide Biosynthesis Protein SpsA, Chain A"/>
    <property type="match status" value="1"/>
</dbReference>
<gene>
    <name evidence="2" type="ORF">GP2143_00862</name>
</gene>
<dbReference type="PANTHER" id="PTHR22916:SF3">
    <property type="entry name" value="UDP-GLCNAC:BETAGAL BETA-1,3-N-ACETYLGLUCOSAMINYLTRANSFERASE-LIKE PROTEIN 1"/>
    <property type="match status" value="1"/>
</dbReference>
<name>A0YF50_9GAMM</name>
<dbReference type="EMBL" id="AAVT01000007">
    <property type="protein sequence ID" value="EAW30645.1"/>
    <property type="molecule type" value="Genomic_DNA"/>
</dbReference>
<accession>A0YF50</accession>